<dbReference type="InterPro" id="IPR011006">
    <property type="entry name" value="CheY-like_superfamily"/>
</dbReference>
<dbReference type="AlphaFoldDB" id="Q1JYF1"/>
<evidence type="ECO:0000256" key="1">
    <source>
        <dbReference type="ARBA" id="ARBA00012528"/>
    </source>
</evidence>
<reference evidence="6" key="1">
    <citation type="submission" date="2006-05" db="EMBL/GenBank/DDBJ databases">
        <title>Annotation of the draft genome assembly of Desulfuromonas acetoxidans DSM 684.</title>
        <authorList>
            <consortium name="US DOE Joint Genome Institute (JGI-ORNL)"/>
            <person name="Larimer F."/>
            <person name="Land M."/>
            <person name="Hauser L."/>
        </authorList>
    </citation>
    <scope>NUCLEOTIDE SEQUENCE [LARGE SCALE GENOMIC DNA]</scope>
    <source>
        <strain evidence="6">DSM 684</strain>
    </source>
</reference>
<dbReference type="NCBIfam" id="TIGR00254">
    <property type="entry name" value="GGDEF"/>
    <property type="match status" value="1"/>
</dbReference>
<protein>
    <recommendedName>
        <fullName evidence="1">diguanylate cyclase</fullName>
        <ecNumber evidence="1">2.7.7.65</ecNumber>
    </recommendedName>
</protein>
<dbReference type="GO" id="GO:0000160">
    <property type="term" value="P:phosphorelay signal transduction system"/>
    <property type="evidence" value="ECO:0007669"/>
    <property type="project" value="InterPro"/>
</dbReference>
<dbReference type="PANTHER" id="PTHR45138:SF9">
    <property type="entry name" value="DIGUANYLATE CYCLASE DGCM-RELATED"/>
    <property type="match status" value="1"/>
</dbReference>
<dbReference type="Proteomes" id="UP000005695">
    <property type="component" value="Unassembled WGS sequence"/>
</dbReference>
<evidence type="ECO:0000313" key="6">
    <source>
        <dbReference type="EMBL" id="EAT15255.1"/>
    </source>
</evidence>
<dbReference type="SMART" id="SM00267">
    <property type="entry name" value="GGDEF"/>
    <property type="match status" value="1"/>
</dbReference>
<dbReference type="InterPro" id="IPR050469">
    <property type="entry name" value="Diguanylate_Cyclase"/>
</dbReference>
<dbReference type="SUPFAM" id="SSF55073">
    <property type="entry name" value="Nucleotide cyclase"/>
    <property type="match status" value="1"/>
</dbReference>
<evidence type="ECO:0000259" key="5">
    <source>
        <dbReference type="PROSITE" id="PS50887"/>
    </source>
</evidence>
<dbReference type="Gene3D" id="3.40.50.2300">
    <property type="match status" value="1"/>
</dbReference>
<accession>Q1JYF1</accession>
<feature type="domain" description="Response regulatory" evidence="4">
    <location>
        <begin position="4"/>
        <end position="122"/>
    </location>
</feature>
<dbReference type="InterPro" id="IPR001789">
    <property type="entry name" value="Sig_transdc_resp-reg_receiver"/>
</dbReference>
<dbReference type="InterPro" id="IPR000160">
    <property type="entry name" value="GGDEF_dom"/>
</dbReference>
<dbReference type="PROSITE" id="PS50110">
    <property type="entry name" value="RESPONSE_REGULATORY"/>
    <property type="match status" value="1"/>
</dbReference>
<comment type="caution">
    <text evidence="3">Lacks conserved residue(s) required for the propagation of feature annotation.</text>
</comment>
<dbReference type="InterPro" id="IPR043128">
    <property type="entry name" value="Rev_trsase/Diguanyl_cyclase"/>
</dbReference>
<feature type="domain" description="GGDEF" evidence="5">
    <location>
        <begin position="172"/>
        <end position="306"/>
    </location>
</feature>
<dbReference type="EC" id="2.7.7.65" evidence="1"/>
<organism evidence="6 7">
    <name type="scientific">Desulfuromonas acetoxidans (strain DSM 684 / 11070)</name>
    <dbReference type="NCBI Taxonomy" id="281689"/>
    <lineage>
        <taxon>Bacteria</taxon>
        <taxon>Pseudomonadati</taxon>
        <taxon>Thermodesulfobacteriota</taxon>
        <taxon>Desulfuromonadia</taxon>
        <taxon>Desulfuromonadales</taxon>
        <taxon>Desulfuromonadaceae</taxon>
        <taxon>Desulfuromonas</taxon>
    </lineage>
</organism>
<comment type="catalytic activity">
    <reaction evidence="2">
        <text>2 GTP = 3',3'-c-di-GMP + 2 diphosphate</text>
        <dbReference type="Rhea" id="RHEA:24898"/>
        <dbReference type="ChEBI" id="CHEBI:33019"/>
        <dbReference type="ChEBI" id="CHEBI:37565"/>
        <dbReference type="ChEBI" id="CHEBI:58805"/>
        <dbReference type="EC" id="2.7.7.65"/>
    </reaction>
</comment>
<dbReference type="GO" id="GO:0005886">
    <property type="term" value="C:plasma membrane"/>
    <property type="evidence" value="ECO:0007669"/>
    <property type="project" value="TreeGrafter"/>
</dbReference>
<dbReference type="FunFam" id="3.30.70.270:FF:000001">
    <property type="entry name" value="Diguanylate cyclase domain protein"/>
    <property type="match status" value="1"/>
</dbReference>
<dbReference type="Pfam" id="PF00990">
    <property type="entry name" value="GGDEF"/>
    <property type="match status" value="1"/>
</dbReference>
<dbReference type="GO" id="GO:0052621">
    <property type="term" value="F:diguanylate cyclase activity"/>
    <property type="evidence" value="ECO:0007669"/>
    <property type="project" value="UniProtKB-EC"/>
</dbReference>
<name>Q1JYF1_DESA6</name>
<dbReference type="OrthoDB" id="9778432at2"/>
<reference evidence="6" key="2">
    <citation type="submission" date="2006-05" db="EMBL/GenBank/DDBJ databases">
        <title>Sequencing of the draft genome and assembly of Desulfuromonas acetoxidans DSM 684.</title>
        <authorList>
            <consortium name="US DOE Joint Genome Institute (JGI-PGF)"/>
            <person name="Copeland A."/>
            <person name="Lucas S."/>
            <person name="Lapidus A."/>
            <person name="Barry K."/>
            <person name="Detter J.C."/>
            <person name="Glavina del Rio T."/>
            <person name="Hammon N."/>
            <person name="Israni S."/>
            <person name="Dalin E."/>
            <person name="Tice H."/>
            <person name="Bruce D."/>
            <person name="Pitluck S."/>
            <person name="Richardson P."/>
        </authorList>
    </citation>
    <scope>NUCLEOTIDE SEQUENCE [LARGE SCALE GENOMIC DNA]</scope>
    <source>
        <strain evidence="6">DSM 684</strain>
    </source>
</reference>
<dbReference type="Pfam" id="PF00072">
    <property type="entry name" value="Response_reg"/>
    <property type="match status" value="1"/>
</dbReference>
<evidence type="ECO:0000256" key="3">
    <source>
        <dbReference type="PROSITE-ProRule" id="PRU00169"/>
    </source>
</evidence>
<gene>
    <name evidence="6" type="ORF">Dace_1224</name>
</gene>
<dbReference type="GO" id="GO:1902201">
    <property type="term" value="P:negative regulation of bacterial-type flagellum-dependent cell motility"/>
    <property type="evidence" value="ECO:0007669"/>
    <property type="project" value="TreeGrafter"/>
</dbReference>
<proteinExistence type="predicted"/>
<evidence type="ECO:0000259" key="4">
    <source>
        <dbReference type="PROSITE" id="PS50110"/>
    </source>
</evidence>
<dbReference type="EMBL" id="AAEW02000012">
    <property type="protein sequence ID" value="EAT15255.1"/>
    <property type="molecule type" value="Genomic_DNA"/>
</dbReference>
<dbReference type="SMART" id="SM00448">
    <property type="entry name" value="REC"/>
    <property type="match status" value="1"/>
</dbReference>
<dbReference type="RefSeq" id="WP_006001197.1">
    <property type="nucleotide sequence ID" value="NZ_AAEW02000012.1"/>
</dbReference>
<dbReference type="InterPro" id="IPR029787">
    <property type="entry name" value="Nucleotide_cyclase"/>
</dbReference>
<dbReference type="PANTHER" id="PTHR45138">
    <property type="entry name" value="REGULATORY COMPONENTS OF SENSORY TRANSDUCTION SYSTEM"/>
    <property type="match status" value="1"/>
</dbReference>
<keyword evidence="7" id="KW-1185">Reference proteome</keyword>
<dbReference type="GO" id="GO:0043709">
    <property type="term" value="P:cell adhesion involved in single-species biofilm formation"/>
    <property type="evidence" value="ECO:0007669"/>
    <property type="project" value="TreeGrafter"/>
</dbReference>
<dbReference type="CDD" id="cd01949">
    <property type="entry name" value="GGDEF"/>
    <property type="match status" value="1"/>
</dbReference>
<sequence length="319" mass="35841">MGPGILVVAQSAATRQTIIDALKDTSPFTRYLETNSGREGLEIVAKDPIDVIVCGLKLYQMSGLELLRNMQQDEELCDIPFIVLADDNRTKTKIELLEQGASDYIVQPVDIGELVARIKVQLKVKTLQDNLKRSNRLLLNLSSTDSLTQLYNRRVLMRTLRKEFQRQVRTEESFSLLMVDVDHFKNINDRYGHLNGDTVLINLARMLRSYLRPYDVPTRFGGEEFALVLPNTNMECAREVAERLRLAAKELRFSGEIRDLEITISIGVATCPADGVESEDDLLKLTDDALYAAKSAGRDQVVCATELPTNQDCETSDIA</sequence>
<dbReference type="SUPFAM" id="SSF52172">
    <property type="entry name" value="CheY-like"/>
    <property type="match status" value="1"/>
</dbReference>
<comment type="caution">
    <text evidence="6">The sequence shown here is derived from an EMBL/GenBank/DDBJ whole genome shotgun (WGS) entry which is preliminary data.</text>
</comment>
<evidence type="ECO:0000256" key="2">
    <source>
        <dbReference type="ARBA" id="ARBA00034247"/>
    </source>
</evidence>
<dbReference type="Gene3D" id="3.30.70.270">
    <property type="match status" value="1"/>
</dbReference>
<evidence type="ECO:0000313" key="7">
    <source>
        <dbReference type="Proteomes" id="UP000005695"/>
    </source>
</evidence>
<dbReference type="PROSITE" id="PS50887">
    <property type="entry name" value="GGDEF"/>
    <property type="match status" value="1"/>
</dbReference>